<protein>
    <submittedName>
        <fullName evidence="1">Glycerophosphodiester phosphodiesterase</fullName>
    </submittedName>
</protein>
<keyword evidence="2" id="KW-1185">Reference proteome</keyword>
<sequence length="248" mass="28448">MTKIFGHRGSKGKYPENTLRSFQAALEEGADGLELDVHLTKDGEVIVIHDEALDRTTDGHGQIKDLTLEEIKQYSAGKRFPHFNKYDTTWDKERVPTLAEVLQLLSGTDIALNIELKTYIYTYPGIEEKLFSVVNEYGENRKIVYSSFHLPSLIRMKGIDPDADIALLLFSPISNPQDYIQTFDFESLHVAKDLLLQDTHKLFQDLYTKTRVWTVNDEEEILQLLKMGVNTIITDYPEKAVKLKKQNL</sequence>
<name>A0ACC6M699_9BACI</name>
<reference evidence="1" key="1">
    <citation type="submission" date="2023-11" db="EMBL/GenBank/DDBJ databases">
        <title>Gracilibacillus pellucida a moderately halophilic bacterium isolated from saline soil in Xinjiang province.</title>
        <authorList>
            <person name="Zhang Z."/>
            <person name="Tan F."/>
            <person name="Wang Y."/>
            <person name="Xia M."/>
        </authorList>
    </citation>
    <scope>NUCLEOTIDE SEQUENCE</scope>
    <source>
        <strain evidence="1">S3-1-1</strain>
    </source>
</reference>
<organism evidence="1 2">
    <name type="scientific">Gracilibacillus pellucidus</name>
    <dbReference type="NCBI Taxonomy" id="3095368"/>
    <lineage>
        <taxon>Bacteria</taxon>
        <taxon>Bacillati</taxon>
        <taxon>Bacillota</taxon>
        <taxon>Bacilli</taxon>
        <taxon>Bacillales</taxon>
        <taxon>Bacillaceae</taxon>
        <taxon>Gracilibacillus</taxon>
    </lineage>
</organism>
<comment type="caution">
    <text evidence="1">The sequence shown here is derived from an EMBL/GenBank/DDBJ whole genome shotgun (WGS) entry which is preliminary data.</text>
</comment>
<evidence type="ECO:0000313" key="2">
    <source>
        <dbReference type="Proteomes" id="UP001277972"/>
    </source>
</evidence>
<dbReference type="Proteomes" id="UP001277972">
    <property type="component" value="Unassembled WGS sequence"/>
</dbReference>
<gene>
    <name evidence="1" type="ORF">SH601_10950</name>
</gene>
<dbReference type="EMBL" id="JAWZSR010000005">
    <property type="protein sequence ID" value="MDX8046500.1"/>
    <property type="molecule type" value="Genomic_DNA"/>
</dbReference>
<evidence type="ECO:0000313" key="1">
    <source>
        <dbReference type="EMBL" id="MDX8046500.1"/>
    </source>
</evidence>
<proteinExistence type="predicted"/>
<accession>A0ACC6M699</accession>